<organism evidence="1 2">
    <name type="scientific">Bacteroides ovatus (strain ATCC 8483 / DSM 1896 / JCM 5824 / BCRC 10623 / CCUG 4943 / NCTC 11153)</name>
    <dbReference type="NCBI Taxonomy" id="411476"/>
    <lineage>
        <taxon>Bacteria</taxon>
        <taxon>Pseudomonadati</taxon>
        <taxon>Bacteroidota</taxon>
        <taxon>Bacteroidia</taxon>
        <taxon>Bacteroidales</taxon>
        <taxon>Bacteroidaceae</taxon>
        <taxon>Bacteroides</taxon>
    </lineage>
</organism>
<comment type="caution">
    <text evidence="1">The sequence shown here is derived from an EMBL/GenBank/DDBJ whole genome shotgun (WGS) entry which is preliminary data.</text>
</comment>
<proteinExistence type="predicted"/>
<dbReference type="EMBL" id="AAXF02000049">
    <property type="protein sequence ID" value="EDO11584.1"/>
    <property type="molecule type" value="Genomic_DNA"/>
</dbReference>
<name>A0AAN3D7I9_BACO1</name>
<reference evidence="2" key="2">
    <citation type="submission" date="2007-04" db="EMBL/GenBank/DDBJ databases">
        <title>Draft genome sequence of Bacteroides ovatus (ATCC 8483).</title>
        <authorList>
            <person name="Sudarsanam P."/>
            <person name="Ley R."/>
            <person name="Guruge J."/>
            <person name="Turnbaugh P.J."/>
            <person name="Mahowald M."/>
            <person name="Liep D."/>
            <person name="Gordon J."/>
        </authorList>
    </citation>
    <scope>NUCLEOTIDE SEQUENCE [LARGE SCALE GENOMIC DNA]</scope>
    <source>
        <strain evidence="2">ATCC 8483 / DSM 1896 / JCM 5824 / BCRC 10623 / CCUG 4943 / NCTC 11153</strain>
    </source>
</reference>
<gene>
    <name evidence="1" type="ORF">BACOVA_02794</name>
</gene>
<evidence type="ECO:0000313" key="1">
    <source>
        <dbReference type="EMBL" id="EDO11584.1"/>
    </source>
</evidence>
<accession>A0AAN3D7I9</accession>
<sequence>MSVSIVRYVPFIIYYLISNIFQINHLSLSHAFCPSA</sequence>
<evidence type="ECO:0000313" key="2">
    <source>
        <dbReference type="Proteomes" id="UP000005475"/>
    </source>
</evidence>
<dbReference type="Proteomes" id="UP000005475">
    <property type="component" value="Unassembled WGS sequence"/>
</dbReference>
<dbReference type="AlphaFoldDB" id="A0AAN3D7I9"/>
<reference evidence="1 2" key="1">
    <citation type="submission" date="2007-03" db="EMBL/GenBank/DDBJ databases">
        <authorList>
            <person name="Fulton L."/>
            <person name="Clifton S."/>
            <person name="Fulton B."/>
            <person name="Xu J."/>
            <person name="Minx P."/>
            <person name="Pepin K.H."/>
            <person name="Johnson M."/>
            <person name="Thiruvilangam P."/>
            <person name="Bhonagiri V."/>
            <person name="Nash W.E."/>
            <person name="Mardis E.R."/>
            <person name="Wilson R.K."/>
        </authorList>
    </citation>
    <scope>NUCLEOTIDE SEQUENCE [LARGE SCALE GENOMIC DNA]</scope>
    <source>
        <strain evidence="2">ATCC 8483 / DSM 1896 / JCM 5824 / BCRC 10623 / CCUG 4943 / NCTC 11153</strain>
    </source>
</reference>
<protein>
    <submittedName>
        <fullName evidence="1">Uncharacterized protein</fullName>
    </submittedName>
</protein>